<feature type="region of interest" description="Disordered" evidence="1">
    <location>
        <begin position="65"/>
        <end position="125"/>
    </location>
</feature>
<proteinExistence type="predicted"/>
<dbReference type="GeneID" id="62168753"/>
<sequence>MDPQLDGRVVPTRYDDLTDHQKRCCDNIITRLPKVNRSGKVIDEEGRKLFWDKLQSCPFQTKGIALGNLTQDSPPPIKRVRAKRARKPPKNKKLPDTAASPKNKKPQKAKKRQKANTPPTCDTIPEIKITAATPEFMPNEILAPSSVSIPVERRAGAQIWVVPRPTWKTGIIGFDCVDRENGRVNQEEVTLFPGTSWTSAKVETIVDTDILELERAGAYNFDVAVFYAKAQLLNHLNATAEHESHNQTEDDQCRGCVIHDAADMEDFVEIRLLGDLAMANKELRDAYIASERRKRCCSYT</sequence>
<dbReference type="RefSeq" id="XP_038739036.1">
    <property type="nucleotide sequence ID" value="XM_038895679.1"/>
</dbReference>
<keyword evidence="3" id="KW-1185">Reference proteome</keyword>
<accession>A0A9P6I0D9</accession>
<dbReference type="AlphaFoldDB" id="A0A9P6I0D9"/>
<organism evidence="2 3">
    <name type="scientific">Colletotrichum karsti</name>
    <dbReference type="NCBI Taxonomy" id="1095194"/>
    <lineage>
        <taxon>Eukaryota</taxon>
        <taxon>Fungi</taxon>
        <taxon>Dikarya</taxon>
        <taxon>Ascomycota</taxon>
        <taxon>Pezizomycotina</taxon>
        <taxon>Sordariomycetes</taxon>
        <taxon>Hypocreomycetidae</taxon>
        <taxon>Glomerellales</taxon>
        <taxon>Glomerellaceae</taxon>
        <taxon>Colletotrichum</taxon>
        <taxon>Colletotrichum boninense species complex</taxon>
    </lineage>
</organism>
<evidence type="ECO:0000313" key="2">
    <source>
        <dbReference type="EMBL" id="KAF9869575.1"/>
    </source>
</evidence>
<comment type="caution">
    <text evidence="2">The sequence shown here is derived from an EMBL/GenBank/DDBJ whole genome shotgun (WGS) entry which is preliminary data.</text>
</comment>
<protein>
    <submittedName>
        <fullName evidence="2">Uncharacterized protein</fullName>
    </submittedName>
</protein>
<name>A0A9P6I0D9_9PEZI</name>
<dbReference type="Proteomes" id="UP000781932">
    <property type="component" value="Unassembled WGS sequence"/>
</dbReference>
<feature type="compositionally biased region" description="Basic residues" evidence="1">
    <location>
        <begin position="78"/>
        <end position="92"/>
    </location>
</feature>
<reference evidence="2" key="1">
    <citation type="submission" date="2020-03" db="EMBL/GenBank/DDBJ databases">
        <authorList>
            <person name="He L."/>
        </authorList>
    </citation>
    <scope>NUCLEOTIDE SEQUENCE</scope>
    <source>
        <strain evidence="2">CkLH20</strain>
    </source>
</reference>
<dbReference type="EMBL" id="JAATWM020000068">
    <property type="protein sequence ID" value="KAF9869575.1"/>
    <property type="molecule type" value="Genomic_DNA"/>
</dbReference>
<gene>
    <name evidence="2" type="ORF">CkaCkLH20_12968</name>
</gene>
<dbReference type="OrthoDB" id="4792560at2759"/>
<evidence type="ECO:0000256" key="1">
    <source>
        <dbReference type="SAM" id="MobiDB-lite"/>
    </source>
</evidence>
<reference evidence="2" key="2">
    <citation type="submission" date="2020-11" db="EMBL/GenBank/DDBJ databases">
        <title>Whole genome sequencing of Colletotrichum sp.</title>
        <authorList>
            <person name="Li H."/>
        </authorList>
    </citation>
    <scope>NUCLEOTIDE SEQUENCE</scope>
    <source>
        <strain evidence="2">CkLH20</strain>
    </source>
</reference>
<evidence type="ECO:0000313" key="3">
    <source>
        <dbReference type="Proteomes" id="UP000781932"/>
    </source>
</evidence>
<feature type="compositionally biased region" description="Basic residues" evidence="1">
    <location>
        <begin position="102"/>
        <end position="114"/>
    </location>
</feature>